<keyword evidence="5" id="KW-0808">Transferase</keyword>
<dbReference type="InterPro" id="IPR004255">
    <property type="entry name" value="O-acyltransferase_WSD1_N"/>
</dbReference>
<evidence type="ECO:0000256" key="4">
    <source>
        <dbReference type="ARBA" id="ARBA00005189"/>
    </source>
</evidence>
<evidence type="ECO:0000256" key="2">
    <source>
        <dbReference type="ARBA" id="ARBA00004586"/>
    </source>
</evidence>
<dbReference type="InterPro" id="IPR009721">
    <property type="entry name" value="O-acyltransferase_WSD1_C"/>
</dbReference>
<evidence type="ECO:0000259" key="12">
    <source>
        <dbReference type="Pfam" id="PF06974"/>
    </source>
</evidence>
<evidence type="ECO:0000256" key="3">
    <source>
        <dbReference type="ARBA" id="ARBA00004771"/>
    </source>
</evidence>
<evidence type="ECO:0008006" key="15">
    <source>
        <dbReference type="Google" id="ProtNLM"/>
    </source>
</evidence>
<dbReference type="PANTHER" id="PTHR31650">
    <property type="entry name" value="O-ACYLTRANSFERASE (WSD1-LIKE) FAMILY PROTEIN"/>
    <property type="match status" value="1"/>
</dbReference>
<name>A0AAF0WC40_DAUCS</name>
<protein>
    <recommendedName>
        <fullName evidence="15">Diacylglycerol O-acyltransferase</fullName>
    </recommendedName>
</protein>
<evidence type="ECO:0000256" key="10">
    <source>
        <dbReference type="ARBA" id="ARBA00048109"/>
    </source>
</evidence>
<feature type="domain" description="O-acyltransferase WSD1-like N-terminal" evidence="11">
    <location>
        <begin position="101"/>
        <end position="266"/>
    </location>
</feature>
<proteinExistence type="inferred from homology"/>
<dbReference type="Proteomes" id="UP000077755">
    <property type="component" value="Chromosome 1"/>
</dbReference>
<sequence length="471" mass="52427">MDQLEEEILEPVSPTGQYLNSSVLSLSILGVLETEIPIDDSQTIPLLRDVFLPINSRFSSIMVGEKNGVKKWKKVEVNLKEHVNAPIFPEGMPLEYYDNCLSDYLSKLSVDLLPQNRPLWELHLFKYPTSDAAGTIIFKLHHALGDGYSLIGALLSCLQRMDDPRVPLTFPSRQSDSSSTKLQSKGNGVSSFFKSLIGVPSSFANTVMDFGSSLLKSSIIKDVESPLRSGHDGVEFQPMAMATMEFSLDHIKKIKNNLKVSMNDVIAGVILLGSRLYMQRERENSSNLNANALMLLNTRNLDGYKSVDEMVKPKSTMPWGNNFAFLHVSIPKLKASHLSDPLKFVYETQNTVKRKRNSAGVFLTSIMLDNLRKFRGPEVTSEYIRNTLINSSMTITNLIGPVEQMSLSDHPIKGLYFFVVNAPQSAEVTIMSYVGKVRLGIGVEKDFINPHKFKSCIAHAFDMVSKAAAVP</sequence>
<dbReference type="AlphaFoldDB" id="A0AAF0WC40"/>
<dbReference type="Pfam" id="PF06974">
    <property type="entry name" value="WS_DGAT_C"/>
    <property type="match status" value="1"/>
</dbReference>
<comment type="catalytic activity">
    <reaction evidence="9">
        <text>a long chain fatty alcohol + a fatty acyl-CoA = a long-chain alcohol wax ester + CoA</text>
        <dbReference type="Rhea" id="RHEA:38443"/>
        <dbReference type="ChEBI" id="CHEBI:17135"/>
        <dbReference type="ChEBI" id="CHEBI:57287"/>
        <dbReference type="ChEBI" id="CHEBI:77636"/>
        <dbReference type="ChEBI" id="CHEBI:235323"/>
        <dbReference type="EC" id="2.3.1.75"/>
    </reaction>
</comment>
<evidence type="ECO:0000259" key="11">
    <source>
        <dbReference type="Pfam" id="PF03007"/>
    </source>
</evidence>
<dbReference type="InterPro" id="IPR045034">
    <property type="entry name" value="O-acyltransferase_WSD1-like"/>
</dbReference>
<keyword evidence="6" id="KW-0256">Endoplasmic reticulum</keyword>
<gene>
    <name evidence="13" type="ORF">DCAR_0104488</name>
</gene>
<dbReference type="GO" id="GO:0047196">
    <property type="term" value="F:long-chain-alcohol O-fatty-acyltransferase activity"/>
    <property type="evidence" value="ECO:0007669"/>
    <property type="project" value="UniProtKB-EC"/>
</dbReference>
<dbReference type="KEGG" id="dcr:108215152"/>
<organism evidence="13 14">
    <name type="scientific">Daucus carota subsp. sativus</name>
    <name type="common">Carrot</name>
    <dbReference type="NCBI Taxonomy" id="79200"/>
    <lineage>
        <taxon>Eukaryota</taxon>
        <taxon>Viridiplantae</taxon>
        <taxon>Streptophyta</taxon>
        <taxon>Embryophyta</taxon>
        <taxon>Tracheophyta</taxon>
        <taxon>Spermatophyta</taxon>
        <taxon>Magnoliopsida</taxon>
        <taxon>eudicotyledons</taxon>
        <taxon>Gunneridae</taxon>
        <taxon>Pentapetalae</taxon>
        <taxon>asterids</taxon>
        <taxon>campanulids</taxon>
        <taxon>Apiales</taxon>
        <taxon>Apiaceae</taxon>
        <taxon>Apioideae</taxon>
        <taxon>Scandiceae</taxon>
        <taxon>Daucinae</taxon>
        <taxon>Daucus</taxon>
        <taxon>Daucus sect. Daucus</taxon>
    </lineage>
</organism>
<comment type="similarity">
    <text evidence="8">In the N-terminal section; belongs to the long-chain O-acyltransferase family.</text>
</comment>
<keyword evidence="14" id="KW-1185">Reference proteome</keyword>
<evidence type="ECO:0000256" key="5">
    <source>
        <dbReference type="ARBA" id="ARBA00022679"/>
    </source>
</evidence>
<evidence type="ECO:0000256" key="6">
    <source>
        <dbReference type="ARBA" id="ARBA00022824"/>
    </source>
</evidence>
<accession>A0AAF0WC40</accession>
<comment type="pathway">
    <text evidence="4">Lipid metabolism.</text>
</comment>
<evidence type="ECO:0000256" key="7">
    <source>
        <dbReference type="ARBA" id="ARBA00023315"/>
    </source>
</evidence>
<reference evidence="13" key="2">
    <citation type="submission" date="2022-03" db="EMBL/GenBank/DDBJ databases">
        <title>Draft title - Genomic analysis of global carrot germplasm unveils the trajectory of domestication and the origin of high carotenoid orange carrot.</title>
        <authorList>
            <person name="Iorizzo M."/>
            <person name="Ellison S."/>
            <person name="Senalik D."/>
            <person name="Macko-Podgorni A."/>
            <person name="Grzebelus D."/>
            <person name="Bostan H."/>
            <person name="Rolling W."/>
            <person name="Curaba J."/>
            <person name="Simon P."/>
        </authorList>
    </citation>
    <scope>NUCLEOTIDE SEQUENCE</scope>
    <source>
        <tissue evidence="13">Leaf</tissue>
    </source>
</reference>
<evidence type="ECO:0000256" key="8">
    <source>
        <dbReference type="ARBA" id="ARBA00024360"/>
    </source>
</evidence>
<comment type="catalytic activity">
    <reaction evidence="10">
        <text>an acyl-CoA + a 1,2-diacyl-sn-glycerol = a triacyl-sn-glycerol + CoA</text>
        <dbReference type="Rhea" id="RHEA:10868"/>
        <dbReference type="ChEBI" id="CHEBI:17815"/>
        <dbReference type="ChEBI" id="CHEBI:57287"/>
        <dbReference type="ChEBI" id="CHEBI:58342"/>
        <dbReference type="ChEBI" id="CHEBI:64615"/>
        <dbReference type="EC" id="2.3.1.20"/>
    </reaction>
</comment>
<feature type="domain" description="O-acyltransferase WSD1 C-terminal" evidence="12">
    <location>
        <begin position="319"/>
        <end position="463"/>
    </location>
</feature>
<keyword evidence="7" id="KW-0012">Acyltransferase</keyword>
<dbReference type="GO" id="GO:0005886">
    <property type="term" value="C:plasma membrane"/>
    <property type="evidence" value="ECO:0007669"/>
    <property type="project" value="UniProtKB-SubCell"/>
</dbReference>
<dbReference type="GO" id="GO:0004144">
    <property type="term" value="F:diacylglycerol O-acyltransferase activity"/>
    <property type="evidence" value="ECO:0007669"/>
    <property type="project" value="UniProtKB-EC"/>
</dbReference>
<dbReference type="GO" id="GO:0005789">
    <property type="term" value="C:endoplasmic reticulum membrane"/>
    <property type="evidence" value="ECO:0007669"/>
    <property type="project" value="UniProtKB-SubCell"/>
</dbReference>
<comment type="pathway">
    <text evidence="3">Glycerolipid metabolism; triacylglycerol biosynthesis.</text>
</comment>
<dbReference type="EMBL" id="CP093343">
    <property type="protein sequence ID" value="WOG85300.1"/>
    <property type="molecule type" value="Genomic_DNA"/>
</dbReference>
<reference evidence="13" key="1">
    <citation type="journal article" date="2016" name="Nat. Genet.">
        <title>A high-quality carrot genome assembly provides new insights into carotenoid accumulation and asterid genome evolution.</title>
        <authorList>
            <person name="Iorizzo M."/>
            <person name="Ellison S."/>
            <person name="Senalik D."/>
            <person name="Zeng P."/>
            <person name="Satapoomin P."/>
            <person name="Huang J."/>
            <person name="Bowman M."/>
            <person name="Iovene M."/>
            <person name="Sanseverino W."/>
            <person name="Cavagnaro P."/>
            <person name="Yildiz M."/>
            <person name="Macko-Podgorni A."/>
            <person name="Moranska E."/>
            <person name="Grzebelus E."/>
            <person name="Grzebelus D."/>
            <person name="Ashrafi H."/>
            <person name="Zheng Z."/>
            <person name="Cheng S."/>
            <person name="Spooner D."/>
            <person name="Van Deynze A."/>
            <person name="Simon P."/>
        </authorList>
    </citation>
    <scope>NUCLEOTIDE SEQUENCE</scope>
    <source>
        <tissue evidence="13">Leaf</tissue>
    </source>
</reference>
<dbReference type="GO" id="GO:0019432">
    <property type="term" value="P:triglyceride biosynthetic process"/>
    <property type="evidence" value="ECO:0007669"/>
    <property type="project" value="TreeGrafter"/>
</dbReference>
<evidence type="ECO:0000313" key="13">
    <source>
        <dbReference type="EMBL" id="WOG85300.1"/>
    </source>
</evidence>
<dbReference type="PANTHER" id="PTHR31650:SF51">
    <property type="entry name" value="O-ACYLTRANSFERASE WSD1-LIKE ISOFORM X1"/>
    <property type="match status" value="1"/>
</dbReference>
<evidence type="ECO:0000256" key="9">
    <source>
        <dbReference type="ARBA" id="ARBA00047604"/>
    </source>
</evidence>
<comment type="subcellular location">
    <subcellularLocation>
        <location evidence="1">Cell membrane</location>
        <topology evidence="1">Single-pass membrane protein</topology>
    </subcellularLocation>
    <subcellularLocation>
        <location evidence="2">Endoplasmic reticulum membrane</location>
    </subcellularLocation>
</comment>
<dbReference type="Pfam" id="PF03007">
    <property type="entry name" value="WS_DGAT_cat"/>
    <property type="match status" value="1"/>
</dbReference>
<evidence type="ECO:0000256" key="1">
    <source>
        <dbReference type="ARBA" id="ARBA00004162"/>
    </source>
</evidence>
<evidence type="ECO:0000313" key="14">
    <source>
        <dbReference type="Proteomes" id="UP000077755"/>
    </source>
</evidence>